<accession>A0A7V4E4X6</accession>
<keyword evidence="1" id="KW-0175">Coiled coil</keyword>
<dbReference type="AlphaFoldDB" id="A0A7V4E4X6"/>
<dbReference type="EMBL" id="DTDJ01000021">
    <property type="protein sequence ID" value="HGL17156.1"/>
    <property type="molecule type" value="Genomic_DNA"/>
</dbReference>
<evidence type="ECO:0000256" key="2">
    <source>
        <dbReference type="SAM" id="MobiDB-lite"/>
    </source>
</evidence>
<protein>
    <recommendedName>
        <fullName evidence="4">MBL fold metallo-hydrolase</fullName>
    </recommendedName>
</protein>
<dbReference type="Gene3D" id="3.60.15.10">
    <property type="entry name" value="Ribonuclease Z/Hydroxyacylglutathione hydrolase-like"/>
    <property type="match status" value="1"/>
</dbReference>
<name>A0A7V4E4X6_UNCW3</name>
<dbReference type="Pfam" id="PF13483">
    <property type="entry name" value="Lactamase_B_3"/>
    <property type="match status" value="1"/>
</dbReference>
<feature type="coiled-coil region" evidence="1">
    <location>
        <begin position="28"/>
        <end position="121"/>
    </location>
</feature>
<sequence length="575" mass="65376">MEDKWTEIVEKVRKELDEAVNSLIQKTLSEIEGLLNSMKNKAQELTSKAEEENLTPEKINETIQKMLQELIETKKLQIEETLKAEEENLRKEVQEMAEKIKQTIENRIKEAETEIDTQVKSVFDPEKVKGLLEEKIKTFIEEESHIFEDELRRLGKEVIDKNQKDIKKNLEKSLKAFYEAEDGLKKVIGEIVKNQSDYITSQLQEKISEILSTSAKDLLLESPLSERIAEQVGFEMKKYMQEIENLKATLDVLEMRIKILSETPGSLEEQPPSEKGEIEIPQAVLFPEDEGVKEAATEEKLEPKPESVTEEVQAPAMEEQAPEVSEVTSTPAEATEETLEVIEERKERLFKLQIPIEITYFGHAAFLITANNIKIITDPYKYLALNGSIKYQPIDVEADFVTVSHMHMDQGAWKEIPGNPKLVEVAGEKSFSDFPFIKFKGIQTYHDNAEGNVRGTNMVFNIEIAGIRLTHLGALGHILTKEQIREIGKPVDIIFIPVGGYDTLPVRDAWEVVEQLDPLVVIPMRFKTDACELPLAEVDAFLSLAKCPVKEMESTILVDSLPTSREVWVLKPSKM</sequence>
<dbReference type="SUPFAM" id="SSF56281">
    <property type="entry name" value="Metallo-hydrolase/oxidoreductase"/>
    <property type="match status" value="1"/>
</dbReference>
<organism evidence="3">
    <name type="scientific">candidate division WOR-3 bacterium</name>
    <dbReference type="NCBI Taxonomy" id="2052148"/>
    <lineage>
        <taxon>Bacteria</taxon>
        <taxon>Bacteria division WOR-3</taxon>
    </lineage>
</organism>
<comment type="caution">
    <text evidence="3">The sequence shown here is derived from an EMBL/GenBank/DDBJ whole genome shotgun (WGS) entry which is preliminary data.</text>
</comment>
<feature type="region of interest" description="Disordered" evidence="2">
    <location>
        <begin position="295"/>
        <end position="334"/>
    </location>
</feature>
<feature type="coiled-coil region" evidence="1">
    <location>
        <begin position="229"/>
        <end position="263"/>
    </location>
</feature>
<evidence type="ECO:0000256" key="1">
    <source>
        <dbReference type="SAM" id="Coils"/>
    </source>
</evidence>
<reference evidence="3" key="1">
    <citation type="journal article" date="2020" name="mSystems">
        <title>Genome- and Community-Level Interaction Insights into Carbon Utilization and Element Cycling Functions of Hydrothermarchaeota in Hydrothermal Sediment.</title>
        <authorList>
            <person name="Zhou Z."/>
            <person name="Liu Y."/>
            <person name="Xu W."/>
            <person name="Pan J."/>
            <person name="Luo Z.H."/>
            <person name="Li M."/>
        </authorList>
    </citation>
    <scope>NUCLEOTIDE SEQUENCE [LARGE SCALE GENOMIC DNA]</scope>
    <source>
        <strain evidence="3">SpSt-69</strain>
    </source>
</reference>
<evidence type="ECO:0008006" key="4">
    <source>
        <dbReference type="Google" id="ProtNLM"/>
    </source>
</evidence>
<evidence type="ECO:0000313" key="3">
    <source>
        <dbReference type="EMBL" id="HGL17156.1"/>
    </source>
</evidence>
<proteinExistence type="predicted"/>
<dbReference type="InterPro" id="IPR036866">
    <property type="entry name" value="RibonucZ/Hydroxyglut_hydro"/>
</dbReference>
<feature type="compositionally biased region" description="Basic and acidic residues" evidence="2">
    <location>
        <begin position="295"/>
        <end position="307"/>
    </location>
</feature>
<dbReference type="PANTHER" id="PTHR39189">
    <property type="entry name" value="UPF0173 METAL-DEPENDENT HYDROLASE YTKL"/>
    <property type="match status" value="1"/>
</dbReference>
<gene>
    <name evidence="3" type="ORF">ENU66_02315</name>
</gene>
<dbReference type="PANTHER" id="PTHR39189:SF1">
    <property type="entry name" value="UPF0173 METAL-DEPENDENT HYDROLASE YTKL"/>
    <property type="match status" value="1"/>
</dbReference>